<dbReference type="Gene3D" id="3.40.630.30">
    <property type="match status" value="1"/>
</dbReference>
<evidence type="ECO:0000313" key="3">
    <source>
        <dbReference type="Proteomes" id="UP000250744"/>
    </source>
</evidence>
<dbReference type="Pfam" id="PF00583">
    <property type="entry name" value="Acetyltransf_1"/>
    <property type="match status" value="1"/>
</dbReference>
<sequence length="151" mass="17524">MNSPSEFIEKPDSKELTIVEVEIKDFRFNRYLYGLVGELWYWTDKLALSDAEWEEYAESDNLRTWVAYYRGSIVGYFELNSDSEFNVEIAYFGLAPKFIGKGYGGYLLSRAIKSAWQDCGAKRVWVHTCTLDHPNALRNYQACGLKVYLVE</sequence>
<dbReference type="InterPro" id="IPR000182">
    <property type="entry name" value="GNAT_dom"/>
</dbReference>
<dbReference type="CDD" id="cd04301">
    <property type="entry name" value="NAT_SF"/>
    <property type="match status" value="1"/>
</dbReference>
<evidence type="ECO:0000313" key="2">
    <source>
        <dbReference type="EMBL" id="RAU19947.1"/>
    </source>
</evidence>
<accession>A0A364NSS8</accession>
<feature type="domain" description="N-acetyltransferase" evidence="1">
    <location>
        <begin position="16"/>
        <end position="151"/>
    </location>
</feature>
<proteinExistence type="predicted"/>
<keyword evidence="2" id="KW-0808">Transferase</keyword>
<reference evidence="2 3" key="1">
    <citation type="submission" date="2018-06" db="EMBL/GenBank/DDBJ databases">
        <title>Nitrincola tibetense sp. nov., isolated from Lake XuguoCo on Tibetan Plateau.</title>
        <authorList>
            <person name="Xing P."/>
        </authorList>
    </citation>
    <scope>NUCLEOTIDE SEQUENCE [LARGE SCALE GENOMIC DNA]</scope>
    <source>
        <strain evidence="3">xg18</strain>
    </source>
</reference>
<keyword evidence="3" id="KW-1185">Reference proteome</keyword>
<dbReference type="AlphaFoldDB" id="A0A364NSS8"/>
<dbReference type="Proteomes" id="UP000250744">
    <property type="component" value="Unassembled WGS sequence"/>
</dbReference>
<organism evidence="2 3">
    <name type="scientific">Nitrincola tibetensis</name>
    <dbReference type="NCBI Taxonomy" id="2219697"/>
    <lineage>
        <taxon>Bacteria</taxon>
        <taxon>Pseudomonadati</taxon>
        <taxon>Pseudomonadota</taxon>
        <taxon>Gammaproteobacteria</taxon>
        <taxon>Oceanospirillales</taxon>
        <taxon>Oceanospirillaceae</taxon>
        <taxon>Nitrincola</taxon>
    </lineage>
</organism>
<dbReference type="SUPFAM" id="SSF55729">
    <property type="entry name" value="Acyl-CoA N-acyltransferases (Nat)"/>
    <property type="match status" value="1"/>
</dbReference>
<name>A0A364NSS8_9GAMM</name>
<dbReference type="PROSITE" id="PS51186">
    <property type="entry name" value="GNAT"/>
    <property type="match status" value="1"/>
</dbReference>
<dbReference type="EMBL" id="QKRX01000001">
    <property type="protein sequence ID" value="RAU19947.1"/>
    <property type="molecule type" value="Genomic_DNA"/>
</dbReference>
<gene>
    <name evidence="2" type="ORF">DN062_01770</name>
</gene>
<dbReference type="GO" id="GO:0016747">
    <property type="term" value="F:acyltransferase activity, transferring groups other than amino-acyl groups"/>
    <property type="evidence" value="ECO:0007669"/>
    <property type="project" value="InterPro"/>
</dbReference>
<dbReference type="InterPro" id="IPR016181">
    <property type="entry name" value="Acyl_CoA_acyltransferase"/>
</dbReference>
<dbReference type="OrthoDB" id="275336at2"/>
<comment type="caution">
    <text evidence="2">The sequence shown here is derived from an EMBL/GenBank/DDBJ whole genome shotgun (WGS) entry which is preliminary data.</text>
</comment>
<evidence type="ECO:0000259" key="1">
    <source>
        <dbReference type="PROSITE" id="PS51186"/>
    </source>
</evidence>
<protein>
    <submittedName>
        <fullName evidence="2">GNAT family N-acetyltransferase</fullName>
    </submittedName>
</protein>